<evidence type="ECO:0000256" key="3">
    <source>
        <dbReference type="ARBA" id="ARBA00022771"/>
    </source>
</evidence>
<dbReference type="PANTHER" id="PTHR46481:SF10">
    <property type="entry name" value="ZINC FINGER BED DOMAIN-CONTAINING PROTEIN 39"/>
    <property type="match status" value="1"/>
</dbReference>
<dbReference type="Proteomes" id="UP000887566">
    <property type="component" value="Unplaced"/>
</dbReference>
<dbReference type="PANTHER" id="PTHR46481">
    <property type="entry name" value="ZINC FINGER BED DOMAIN-CONTAINING PROTEIN 4"/>
    <property type="match status" value="1"/>
</dbReference>
<dbReference type="GO" id="GO:0046983">
    <property type="term" value="F:protein dimerization activity"/>
    <property type="evidence" value="ECO:0007669"/>
    <property type="project" value="InterPro"/>
</dbReference>
<sequence>MQKLVPEYVIPSRPHFSHKLIPEIVEKIKKVIKVDIANAEVISFTTDAWSDMTSGVLLISLTAHWLDRNFERQNVVLAASSFDQSHTADHIAMKLKEILASFDIGDERVHMFIRDGAPSMASAMRINGWQDAHCLSHKLQLVIHDSILSQPSVPSILAKGRSIAGHFRHSPKAVLIFASIQTGLGIAKPKKVKQDVTTRWNSSFLMLERLLLLREPLRLYCSQPSVKVAWSFSDDEWDLIERLLRILRPFALHTEELSFDNACISTYISQVRALLFTLEKERQLNPTGVIGTLDAMIKSLKDRFKDMTENKCLTISSFLDPRFHDHQKILSNSQWNIIVSTLKEEMKSQEGLEPVLVDSALETVATGAPSSPPQLHQAASNDLFAGLFNDSPRSNSQTEAVNEIDLKIDDEISRYRKMPRPDTSSCPYKWWSLYATEFPLLSKSARRYLSAPPSSVPNLSRSQPTPTPTPTFQPGPRPRPRLSNPDPDPDPDFCPDPDPHPHFPTPTPPPTFQPRPRPRLSNPDPHPTPPPPPTF</sequence>
<evidence type="ECO:0000256" key="2">
    <source>
        <dbReference type="ARBA" id="ARBA00022723"/>
    </source>
</evidence>
<dbReference type="InterPro" id="IPR052035">
    <property type="entry name" value="ZnF_BED_domain_contain"/>
</dbReference>
<keyword evidence="5" id="KW-0539">Nucleus</keyword>
<dbReference type="SUPFAM" id="SSF53098">
    <property type="entry name" value="Ribonuclease H-like"/>
    <property type="match status" value="1"/>
</dbReference>
<keyword evidence="3" id="KW-0863">Zinc-finger</keyword>
<evidence type="ECO:0000313" key="8">
    <source>
        <dbReference type="Proteomes" id="UP000887566"/>
    </source>
</evidence>
<protein>
    <submittedName>
        <fullName evidence="9">HAT C-terminal dimerisation domain-containing protein</fullName>
    </submittedName>
</protein>
<evidence type="ECO:0000256" key="4">
    <source>
        <dbReference type="ARBA" id="ARBA00022833"/>
    </source>
</evidence>
<evidence type="ECO:0000313" key="9">
    <source>
        <dbReference type="WBParaSite" id="PSAMB.scaffold6452size12167.g28527.t1"/>
    </source>
</evidence>
<keyword evidence="8" id="KW-1185">Reference proteome</keyword>
<feature type="domain" description="HAT C-terminal dimerisation" evidence="7">
    <location>
        <begin position="425"/>
        <end position="458"/>
    </location>
</feature>
<comment type="subcellular location">
    <subcellularLocation>
        <location evidence="1">Nucleus</location>
    </subcellularLocation>
</comment>
<dbReference type="GO" id="GO:0005634">
    <property type="term" value="C:nucleus"/>
    <property type="evidence" value="ECO:0007669"/>
    <property type="project" value="UniProtKB-SubCell"/>
</dbReference>
<keyword evidence="2" id="KW-0479">Metal-binding</keyword>
<evidence type="ECO:0000259" key="7">
    <source>
        <dbReference type="Pfam" id="PF05699"/>
    </source>
</evidence>
<proteinExistence type="predicted"/>
<dbReference type="InterPro" id="IPR012337">
    <property type="entry name" value="RNaseH-like_sf"/>
</dbReference>
<feature type="compositionally biased region" description="Pro residues" evidence="6">
    <location>
        <begin position="465"/>
        <end position="477"/>
    </location>
</feature>
<dbReference type="AlphaFoldDB" id="A0A914X8D4"/>
<feature type="compositionally biased region" description="Pro residues" evidence="6">
    <location>
        <begin position="524"/>
        <end position="535"/>
    </location>
</feature>
<evidence type="ECO:0000256" key="5">
    <source>
        <dbReference type="ARBA" id="ARBA00023242"/>
    </source>
</evidence>
<organism evidence="8 9">
    <name type="scientific">Plectus sambesii</name>
    <dbReference type="NCBI Taxonomy" id="2011161"/>
    <lineage>
        <taxon>Eukaryota</taxon>
        <taxon>Metazoa</taxon>
        <taxon>Ecdysozoa</taxon>
        <taxon>Nematoda</taxon>
        <taxon>Chromadorea</taxon>
        <taxon>Plectida</taxon>
        <taxon>Plectina</taxon>
        <taxon>Plectoidea</taxon>
        <taxon>Plectidae</taxon>
        <taxon>Plectus</taxon>
    </lineage>
</organism>
<dbReference type="InterPro" id="IPR008906">
    <property type="entry name" value="HATC_C_dom"/>
</dbReference>
<name>A0A914X8D4_9BILA</name>
<evidence type="ECO:0000256" key="1">
    <source>
        <dbReference type="ARBA" id="ARBA00004123"/>
    </source>
</evidence>
<dbReference type="GO" id="GO:0008270">
    <property type="term" value="F:zinc ion binding"/>
    <property type="evidence" value="ECO:0007669"/>
    <property type="project" value="UniProtKB-KW"/>
</dbReference>
<feature type="compositionally biased region" description="Pro residues" evidence="6">
    <location>
        <begin position="496"/>
        <end position="515"/>
    </location>
</feature>
<evidence type="ECO:0000256" key="6">
    <source>
        <dbReference type="SAM" id="MobiDB-lite"/>
    </source>
</evidence>
<reference evidence="9" key="1">
    <citation type="submission" date="2022-11" db="UniProtKB">
        <authorList>
            <consortium name="WormBaseParasite"/>
        </authorList>
    </citation>
    <scope>IDENTIFICATION</scope>
</reference>
<feature type="region of interest" description="Disordered" evidence="6">
    <location>
        <begin position="449"/>
        <end position="535"/>
    </location>
</feature>
<dbReference type="Pfam" id="PF05699">
    <property type="entry name" value="Dimer_Tnp_hAT"/>
    <property type="match status" value="1"/>
</dbReference>
<dbReference type="WBParaSite" id="PSAMB.scaffold6452size12167.g28527.t1">
    <property type="protein sequence ID" value="PSAMB.scaffold6452size12167.g28527.t1"/>
    <property type="gene ID" value="PSAMB.scaffold6452size12167.g28527"/>
</dbReference>
<keyword evidence="4" id="KW-0862">Zinc</keyword>
<accession>A0A914X8D4</accession>